<reference evidence="5 6" key="3">
    <citation type="journal article" date="2016" name="Sci. Rep.">
        <title>Genome-wide diversity and gene expression profiling of Babesia microti isolates identify polymorphic genes that mediate host-pathogen interactions.</title>
        <authorList>
            <person name="Silva J.C."/>
            <person name="Cornillot E."/>
            <person name="McCracken C."/>
            <person name="Usmani-Brown S."/>
            <person name="Dwivedi A."/>
            <person name="Ifeonu O.O."/>
            <person name="Crabtree J."/>
            <person name="Gotia H.T."/>
            <person name="Virji A.Z."/>
            <person name="Reynes C."/>
            <person name="Colinge J."/>
            <person name="Kumar V."/>
            <person name="Lawres L."/>
            <person name="Pazzi J.E."/>
            <person name="Pablo J.V."/>
            <person name="Hung C."/>
            <person name="Brancato J."/>
            <person name="Kumari P."/>
            <person name="Orvis J."/>
            <person name="Tretina K."/>
            <person name="Chibucos M."/>
            <person name="Ott S."/>
            <person name="Sadzewicz L."/>
            <person name="Sengamalay N."/>
            <person name="Shetty A.C."/>
            <person name="Su Q."/>
            <person name="Tallon L."/>
            <person name="Fraser C.M."/>
            <person name="Frutos R."/>
            <person name="Molina D.M."/>
            <person name="Krause P.J."/>
            <person name="Ben Mamoun C."/>
        </authorList>
    </citation>
    <scope>NUCLEOTIDE SEQUENCE [LARGE SCALE GENOMIC DNA]</scope>
    <source>
        <strain evidence="5 6">RI</strain>
    </source>
</reference>
<evidence type="ECO:0000256" key="1">
    <source>
        <dbReference type="ARBA" id="ARBA00022490"/>
    </source>
</evidence>
<evidence type="ECO:0000256" key="3">
    <source>
        <dbReference type="ARBA" id="ARBA00022917"/>
    </source>
</evidence>
<dbReference type="GO" id="GO:0001732">
    <property type="term" value="P:formation of cytoplasmic translation initiation complex"/>
    <property type="evidence" value="ECO:0007669"/>
    <property type="project" value="UniProtKB-UniRule"/>
</dbReference>
<dbReference type="AlphaFoldDB" id="A0A1R4ACL0"/>
<dbReference type="HAMAP" id="MF_03011">
    <property type="entry name" value="eIF3l"/>
    <property type="match status" value="1"/>
</dbReference>
<gene>
    <name evidence="5" type="ORF">BMR1_03g04595</name>
</gene>
<keyword evidence="6" id="KW-1185">Reference proteome</keyword>
<comment type="subunit">
    <text evidence="4">Component of the eukaryotic translation initiation factor 3 (eIF-3) complex.</text>
</comment>
<comment type="subcellular location">
    <subcellularLocation>
        <location evidence="4">Cytoplasm</location>
    </subcellularLocation>
</comment>
<dbReference type="OrthoDB" id="15082at2759"/>
<evidence type="ECO:0000313" key="5">
    <source>
        <dbReference type="EMBL" id="SJK86695.1"/>
    </source>
</evidence>
<dbReference type="KEGG" id="bmic:BMR1_03g04595"/>
<organism evidence="5 6">
    <name type="scientific">Babesia microti (strain RI)</name>
    <dbReference type="NCBI Taxonomy" id="1133968"/>
    <lineage>
        <taxon>Eukaryota</taxon>
        <taxon>Sar</taxon>
        <taxon>Alveolata</taxon>
        <taxon>Apicomplexa</taxon>
        <taxon>Aconoidasida</taxon>
        <taxon>Piroplasmida</taxon>
        <taxon>Babesiidae</taxon>
        <taxon>Babesia</taxon>
    </lineage>
</organism>
<dbReference type="PANTHER" id="PTHR13242">
    <property type="entry name" value="EUKARYOTIC TRANSLATION INITIATION FACTOR 3"/>
    <property type="match status" value="1"/>
</dbReference>
<dbReference type="VEuPathDB" id="PiroplasmaDB:BMR1_03g04595"/>
<dbReference type="GeneID" id="24425566"/>
<dbReference type="InterPro" id="IPR019382">
    <property type="entry name" value="eIF3l"/>
</dbReference>
<keyword evidence="1 4" id="KW-0963">Cytoplasm</keyword>
<reference evidence="5 6" key="1">
    <citation type="journal article" date="2012" name="Nucleic Acids Res.">
        <title>Sequencing of the smallest Apicomplexan genome from the human pathogen Babesia microti.</title>
        <authorList>
            <person name="Cornillot E."/>
            <person name="Hadj-Kaddour K."/>
            <person name="Dassouli A."/>
            <person name="Noel B."/>
            <person name="Ranwez V."/>
            <person name="Vacherie B."/>
            <person name="Augagneur Y."/>
            <person name="Bres V."/>
            <person name="Duclos A."/>
            <person name="Randazzo S."/>
            <person name="Carcy B."/>
            <person name="Debierre-Grockiego F."/>
            <person name="Delbecq S."/>
            <person name="Moubri-Menage K."/>
            <person name="Shams-Eldin H."/>
            <person name="Usmani-Brown S."/>
            <person name="Bringaud F."/>
            <person name="Wincker P."/>
            <person name="Vivares C.P."/>
            <person name="Schwarz R.T."/>
            <person name="Schetters T.P."/>
            <person name="Krause P.J."/>
            <person name="Gorenflot A."/>
            <person name="Berry V."/>
            <person name="Barbe V."/>
            <person name="Ben Mamoun C."/>
        </authorList>
    </citation>
    <scope>NUCLEOTIDE SEQUENCE [LARGE SCALE GENOMIC DNA]</scope>
    <source>
        <strain evidence="5 6">RI</strain>
    </source>
</reference>
<keyword evidence="3 4" id="KW-0648">Protein biosynthesis</keyword>
<protein>
    <recommendedName>
        <fullName evidence="4">Eukaryotic translation initiation factor 3 subunit L</fullName>
        <shortName evidence="4">eIF3l</shortName>
    </recommendedName>
</protein>
<comment type="function">
    <text evidence="4">Component of the eukaryotic translation initiation factor 3 (eIF-3) complex, which is involved in protein synthesis of a specialized repertoire of mRNAs and, together with other initiation factors, stimulates binding of mRNA and methionyl-tRNAi to the 40S ribosome. The eIF-3 complex specifically targets and initiates translation of a subset of mRNAs involved in cell proliferation.</text>
</comment>
<keyword evidence="2 4" id="KW-0396">Initiation factor</keyword>
<accession>A0A1R4ACL0</accession>
<proteinExistence type="inferred from homology"/>
<evidence type="ECO:0000256" key="4">
    <source>
        <dbReference type="HAMAP-Rule" id="MF_03011"/>
    </source>
</evidence>
<sequence length="545" mass="64084">MLSSAGMMEESIIPALKPEVAAFLTCLHDNLYRRNLEAVRILYEQELNVVTDKYYRTSRWPSISIVTSFYQQAGRLHSLIMALYSEIYYRHVFYLGEVTLEDRIESWDNYNRLLNYFIEDECSIERIDDMNDRLVLPASWVWDMLDEFVYQLQDTCRWRNRLGRTLPDNKIKQAELLKKLNSIPIMWQVHRALELLHSLAENPVYKKIISGDKISRLDASHCNLCYQIGYFASVSLLRLHVLIGDYLTSVKVISDIHLAPKSLYWKVPACHITLFYYMGFAYMMLRRYNDSIKILSQLLMFLAKQRGYLVSQSYQQVAMNRQTEKMYLMIILCQSLTHQKLDETILQTIKETYSNKFYQLQSGNEEAYRETFGKACPKFINPAMPNIDSARDLEHAANQFNEPVQRQTMLFLQQVEKQRRIDEIFSYAKLYHNIDLKKLSSFMDDAIFSVNNKKGTSGTVKSDIDSVRSHVLAVKHLTRQVAWKACPLLYQDDTITSTLEKDVDFYVDNDLVHIKSHNDQKLYINYFIQQIQKTKQQLEMLSMKL</sequence>
<evidence type="ECO:0000313" key="6">
    <source>
        <dbReference type="Proteomes" id="UP000002899"/>
    </source>
</evidence>
<dbReference type="GO" id="GO:0016282">
    <property type="term" value="C:eukaryotic 43S preinitiation complex"/>
    <property type="evidence" value="ECO:0007669"/>
    <property type="project" value="UniProtKB-UniRule"/>
</dbReference>
<dbReference type="GO" id="GO:0005852">
    <property type="term" value="C:eukaryotic translation initiation factor 3 complex"/>
    <property type="evidence" value="ECO:0007669"/>
    <property type="project" value="UniProtKB-UniRule"/>
</dbReference>
<name>A0A1R4ACL0_BABMR</name>
<dbReference type="Proteomes" id="UP000002899">
    <property type="component" value="Chromosome III"/>
</dbReference>
<dbReference type="EMBL" id="LN871598">
    <property type="protein sequence ID" value="SJK86695.1"/>
    <property type="molecule type" value="Genomic_DNA"/>
</dbReference>
<dbReference type="GO" id="GO:0003743">
    <property type="term" value="F:translation initiation factor activity"/>
    <property type="evidence" value="ECO:0007669"/>
    <property type="project" value="UniProtKB-UniRule"/>
</dbReference>
<dbReference type="Pfam" id="PF10255">
    <property type="entry name" value="Paf67"/>
    <property type="match status" value="1"/>
</dbReference>
<comment type="similarity">
    <text evidence="4">Belongs to the eIF-3 subunit L family.</text>
</comment>
<reference evidence="5 6" key="2">
    <citation type="journal article" date="2013" name="PLoS ONE">
        <title>Whole genome mapping and re-organization of the nuclear and mitochondrial genomes of Babesia microti isolates.</title>
        <authorList>
            <person name="Cornillot E."/>
            <person name="Dassouli A."/>
            <person name="Garg A."/>
            <person name="Pachikara N."/>
            <person name="Randazzo S."/>
            <person name="Depoix D."/>
            <person name="Carcy B."/>
            <person name="Delbecq S."/>
            <person name="Frutos R."/>
            <person name="Silva J.C."/>
            <person name="Sutton R."/>
            <person name="Krause P.J."/>
            <person name="Mamoun C.B."/>
        </authorList>
    </citation>
    <scope>NUCLEOTIDE SEQUENCE [LARGE SCALE GENOMIC DNA]</scope>
    <source>
        <strain evidence="5 6">RI</strain>
    </source>
</reference>
<evidence type="ECO:0000256" key="2">
    <source>
        <dbReference type="ARBA" id="ARBA00022540"/>
    </source>
</evidence>
<dbReference type="RefSeq" id="XP_012649528.2">
    <property type="nucleotide sequence ID" value="XM_012794074.2"/>
</dbReference>
<dbReference type="PANTHER" id="PTHR13242:SF0">
    <property type="entry name" value="EUKARYOTIC TRANSLATION INITIATION FACTOR 3 SUBUNIT L"/>
    <property type="match status" value="1"/>
</dbReference>
<dbReference type="GO" id="GO:0033290">
    <property type="term" value="C:eukaryotic 48S preinitiation complex"/>
    <property type="evidence" value="ECO:0007669"/>
    <property type="project" value="UniProtKB-UniRule"/>
</dbReference>